<comment type="similarity">
    <text evidence="3 13">Belongs to the myo-inositol oxygenase family.</text>
</comment>
<dbReference type="InterPro" id="IPR007828">
    <property type="entry name" value="Inositol_oxygenase"/>
</dbReference>
<evidence type="ECO:0000256" key="2">
    <source>
        <dbReference type="ARBA" id="ARBA00005167"/>
    </source>
</evidence>
<dbReference type="KEGG" id="tps:THAPSDRAFT_31382"/>
<dbReference type="PaxDb" id="35128-Thaps31382"/>
<reference evidence="14 15" key="2">
    <citation type="journal article" date="2008" name="Nature">
        <title>The Phaeodactylum genome reveals the evolutionary history of diatom genomes.</title>
        <authorList>
            <person name="Bowler C."/>
            <person name="Allen A.E."/>
            <person name="Badger J.H."/>
            <person name="Grimwood J."/>
            <person name="Jabbari K."/>
            <person name="Kuo A."/>
            <person name="Maheswari U."/>
            <person name="Martens C."/>
            <person name="Maumus F."/>
            <person name="Otillar R.P."/>
            <person name="Rayko E."/>
            <person name="Salamov A."/>
            <person name="Vandepoele K."/>
            <person name="Beszteri B."/>
            <person name="Gruber A."/>
            <person name="Heijde M."/>
            <person name="Katinka M."/>
            <person name="Mock T."/>
            <person name="Valentin K."/>
            <person name="Verret F."/>
            <person name="Berges J.A."/>
            <person name="Brownlee C."/>
            <person name="Cadoret J.P."/>
            <person name="Chiovitti A."/>
            <person name="Choi C.J."/>
            <person name="Coesel S."/>
            <person name="De Martino A."/>
            <person name="Detter J.C."/>
            <person name="Durkin C."/>
            <person name="Falciatore A."/>
            <person name="Fournet J."/>
            <person name="Haruta M."/>
            <person name="Huysman M.J."/>
            <person name="Jenkins B.D."/>
            <person name="Jiroutova K."/>
            <person name="Jorgensen R.E."/>
            <person name="Joubert Y."/>
            <person name="Kaplan A."/>
            <person name="Kroger N."/>
            <person name="Kroth P.G."/>
            <person name="La Roche J."/>
            <person name="Lindquist E."/>
            <person name="Lommer M."/>
            <person name="Martin-Jezequel V."/>
            <person name="Lopez P.J."/>
            <person name="Lucas S."/>
            <person name="Mangogna M."/>
            <person name="McGinnis K."/>
            <person name="Medlin L.K."/>
            <person name="Montsant A."/>
            <person name="Oudot-Le Secq M.P."/>
            <person name="Napoli C."/>
            <person name="Obornik M."/>
            <person name="Parker M.S."/>
            <person name="Petit J.L."/>
            <person name="Porcel B.M."/>
            <person name="Poulsen N."/>
            <person name="Robison M."/>
            <person name="Rychlewski L."/>
            <person name="Rynearson T.A."/>
            <person name="Schmutz J."/>
            <person name="Shapiro H."/>
            <person name="Siaut M."/>
            <person name="Stanley M."/>
            <person name="Sussman M.R."/>
            <person name="Taylor A.R."/>
            <person name="Vardi A."/>
            <person name="von Dassow P."/>
            <person name="Vyverman W."/>
            <person name="Willis A."/>
            <person name="Wyrwicz L.S."/>
            <person name="Rokhsar D.S."/>
            <person name="Weissenbach J."/>
            <person name="Armbrust E.V."/>
            <person name="Green B.R."/>
            <person name="Van de Peer Y."/>
            <person name="Grigoriev I.V."/>
        </authorList>
    </citation>
    <scope>NUCLEOTIDE SEQUENCE [LARGE SCALE GENOMIC DNA]</scope>
    <source>
        <strain evidence="14 15">CCMP1335</strain>
    </source>
</reference>
<sequence>MAETAREEGLPDWVQLVALFHELGEYVKIMDPDNTGEMAESLYDWTISSRSRVVGCRVPNQATFSEFRHLNTDGEDSKYNTETGVYQSHCGLENVSLMWSGCEYLYYLLKHNEVCLPNEGLAMIRYFLLGDWHEQHAYNAIANEEDEDLLPFVSEFD</sequence>
<dbReference type="HOGENOM" id="CLU_1682579_0_0_1"/>
<dbReference type="UniPathway" id="UPA00111">
    <property type="reaction ID" value="UER00527"/>
</dbReference>
<dbReference type="GO" id="GO:0019310">
    <property type="term" value="P:inositol catabolic process"/>
    <property type="evidence" value="ECO:0000318"/>
    <property type="project" value="GO_Central"/>
</dbReference>
<comment type="cofactor">
    <cofactor evidence="12 13">
        <name>Fe cation</name>
        <dbReference type="ChEBI" id="CHEBI:24875"/>
    </cofactor>
    <text evidence="12 13">Binds 2 iron ions per subunit.</text>
</comment>
<evidence type="ECO:0000313" key="15">
    <source>
        <dbReference type="Proteomes" id="UP000001449"/>
    </source>
</evidence>
<dbReference type="AlphaFoldDB" id="B8BQN8"/>
<evidence type="ECO:0000256" key="1">
    <source>
        <dbReference type="ARBA" id="ARBA00004496"/>
    </source>
</evidence>
<comment type="catalytic activity">
    <reaction evidence="11 13">
        <text>myo-inositol + O2 = D-glucuronate + H2O + H(+)</text>
        <dbReference type="Rhea" id="RHEA:23696"/>
        <dbReference type="ChEBI" id="CHEBI:15377"/>
        <dbReference type="ChEBI" id="CHEBI:15378"/>
        <dbReference type="ChEBI" id="CHEBI:15379"/>
        <dbReference type="ChEBI" id="CHEBI:17268"/>
        <dbReference type="ChEBI" id="CHEBI:58720"/>
        <dbReference type="EC" id="1.13.99.1"/>
    </reaction>
</comment>
<dbReference type="InParanoid" id="B8BQN8"/>
<gene>
    <name evidence="14" type="ORF">THAPSDRAFT_31382</name>
</gene>
<evidence type="ECO:0000256" key="10">
    <source>
        <dbReference type="ARBA" id="ARBA00029668"/>
    </source>
</evidence>
<dbReference type="eggNOG" id="KOG1573">
    <property type="taxonomic scope" value="Eukaryota"/>
</dbReference>
<evidence type="ECO:0000256" key="7">
    <source>
        <dbReference type="ARBA" id="ARBA00022723"/>
    </source>
</evidence>
<dbReference type="Pfam" id="PF05153">
    <property type="entry name" value="MIOX"/>
    <property type="match status" value="1"/>
</dbReference>
<dbReference type="SUPFAM" id="SSF109604">
    <property type="entry name" value="HD-domain/PDEase-like"/>
    <property type="match status" value="1"/>
</dbReference>
<comment type="pathway">
    <text evidence="2 13">Polyol metabolism; myo-inositol degradation into D-glucuronate; D-glucuronate from myo-inositol: step 1/1.</text>
</comment>
<organism evidence="14 15">
    <name type="scientific">Thalassiosira pseudonana</name>
    <name type="common">Marine diatom</name>
    <name type="synonym">Cyclotella nana</name>
    <dbReference type="NCBI Taxonomy" id="35128"/>
    <lineage>
        <taxon>Eukaryota</taxon>
        <taxon>Sar</taxon>
        <taxon>Stramenopiles</taxon>
        <taxon>Ochrophyta</taxon>
        <taxon>Bacillariophyta</taxon>
        <taxon>Coscinodiscophyceae</taxon>
        <taxon>Thalassiosirophycidae</taxon>
        <taxon>Thalassiosirales</taxon>
        <taxon>Thalassiosiraceae</taxon>
        <taxon>Thalassiosira</taxon>
    </lineage>
</organism>
<reference evidence="14 15" key="1">
    <citation type="journal article" date="2004" name="Science">
        <title>The genome of the diatom Thalassiosira pseudonana: ecology, evolution, and metabolism.</title>
        <authorList>
            <person name="Armbrust E.V."/>
            <person name="Berges J.A."/>
            <person name="Bowler C."/>
            <person name="Green B.R."/>
            <person name="Martinez D."/>
            <person name="Putnam N.H."/>
            <person name="Zhou S."/>
            <person name="Allen A.E."/>
            <person name="Apt K.E."/>
            <person name="Bechner M."/>
            <person name="Brzezinski M.A."/>
            <person name="Chaal B.K."/>
            <person name="Chiovitti A."/>
            <person name="Davis A.K."/>
            <person name="Demarest M.S."/>
            <person name="Detter J.C."/>
            <person name="Glavina T."/>
            <person name="Goodstein D."/>
            <person name="Hadi M.Z."/>
            <person name="Hellsten U."/>
            <person name="Hildebrand M."/>
            <person name="Jenkins B.D."/>
            <person name="Jurka J."/>
            <person name="Kapitonov V.V."/>
            <person name="Kroger N."/>
            <person name="Lau W.W."/>
            <person name="Lane T.W."/>
            <person name="Larimer F.W."/>
            <person name="Lippmeier J.C."/>
            <person name="Lucas S."/>
            <person name="Medina M."/>
            <person name="Montsant A."/>
            <person name="Obornik M."/>
            <person name="Parker M.S."/>
            <person name="Palenik B."/>
            <person name="Pazour G.J."/>
            <person name="Richardson P.M."/>
            <person name="Rynearson T.A."/>
            <person name="Saito M.A."/>
            <person name="Schwartz D.C."/>
            <person name="Thamatrakoln K."/>
            <person name="Valentin K."/>
            <person name="Vardi A."/>
            <person name="Wilkerson F.P."/>
            <person name="Rokhsar D.S."/>
        </authorList>
    </citation>
    <scope>NUCLEOTIDE SEQUENCE [LARGE SCALE GENOMIC DNA]</scope>
    <source>
        <strain evidence="14 15">CCMP1335</strain>
    </source>
</reference>
<name>B8BQN8_THAPS</name>
<evidence type="ECO:0000256" key="9">
    <source>
        <dbReference type="ARBA" id="ARBA00023004"/>
    </source>
</evidence>
<accession>B8BQN8</accession>
<dbReference type="EMBL" id="CM000638">
    <property type="protein sequence ID" value="EED96398.1"/>
    <property type="molecule type" value="Genomic_DNA"/>
</dbReference>
<dbReference type="Proteomes" id="UP000001449">
    <property type="component" value="Chromosome 1"/>
</dbReference>
<dbReference type="RefSeq" id="XP_002286757.1">
    <property type="nucleotide sequence ID" value="XM_002286721.1"/>
</dbReference>
<keyword evidence="9 12" id="KW-0408">Iron</keyword>
<evidence type="ECO:0000313" key="14">
    <source>
        <dbReference type="EMBL" id="EED96398.1"/>
    </source>
</evidence>
<evidence type="ECO:0000256" key="12">
    <source>
        <dbReference type="PIRSR" id="PIRSR607828-2"/>
    </source>
</evidence>
<keyword evidence="15" id="KW-1185">Reference proteome</keyword>
<feature type="non-terminal residue" evidence="14">
    <location>
        <position position="157"/>
    </location>
</feature>
<evidence type="ECO:0000256" key="6">
    <source>
        <dbReference type="ARBA" id="ARBA00022490"/>
    </source>
</evidence>
<proteinExistence type="inferred from homology"/>
<evidence type="ECO:0000256" key="11">
    <source>
        <dbReference type="ARBA" id="ARBA00048271"/>
    </source>
</evidence>
<dbReference type="GeneID" id="7445283"/>
<comment type="subcellular location">
    <subcellularLocation>
        <location evidence="1 13">Cytoplasm</location>
    </subcellularLocation>
</comment>
<dbReference type="EC" id="1.13.99.1" evidence="4 13"/>
<evidence type="ECO:0000256" key="3">
    <source>
        <dbReference type="ARBA" id="ARBA00005286"/>
    </source>
</evidence>
<keyword evidence="6 13" id="KW-0963">Cytoplasm</keyword>
<evidence type="ECO:0000256" key="5">
    <source>
        <dbReference type="ARBA" id="ARBA00019269"/>
    </source>
</evidence>
<dbReference type="PANTHER" id="PTHR12588">
    <property type="entry name" value="MYOINOSITOL OXYGENASE"/>
    <property type="match status" value="1"/>
</dbReference>
<keyword evidence="8 13" id="KW-0560">Oxidoreductase</keyword>
<evidence type="ECO:0000256" key="8">
    <source>
        <dbReference type="ARBA" id="ARBA00023002"/>
    </source>
</evidence>
<dbReference type="GO" id="GO:0005506">
    <property type="term" value="F:iron ion binding"/>
    <property type="evidence" value="ECO:0007669"/>
    <property type="project" value="InterPro"/>
</dbReference>
<protein>
    <recommendedName>
        <fullName evidence="5 13">Inositol oxygenase</fullName>
        <ecNumber evidence="4 13">1.13.99.1</ecNumber>
    </recommendedName>
    <alternativeName>
        <fullName evidence="10 13">Myo-inositol oxygenase</fullName>
    </alternativeName>
</protein>
<evidence type="ECO:0000256" key="4">
    <source>
        <dbReference type="ARBA" id="ARBA00011919"/>
    </source>
</evidence>
<dbReference type="GO" id="GO:0050113">
    <property type="term" value="F:inositol oxygenase activity"/>
    <property type="evidence" value="ECO:0000318"/>
    <property type="project" value="GO_Central"/>
</dbReference>
<feature type="binding site" evidence="12">
    <location>
        <position position="21"/>
    </location>
    <ligand>
        <name>Fe cation</name>
        <dbReference type="ChEBI" id="CHEBI:24875"/>
        <label>1</label>
    </ligand>
</feature>
<keyword evidence="7 12" id="KW-0479">Metal-binding</keyword>
<dbReference type="PANTHER" id="PTHR12588:SF0">
    <property type="entry name" value="INOSITOL OXYGENASE"/>
    <property type="match status" value="1"/>
</dbReference>
<dbReference type="GO" id="GO:0005737">
    <property type="term" value="C:cytoplasm"/>
    <property type="evidence" value="ECO:0007669"/>
    <property type="project" value="UniProtKB-SubCell"/>
</dbReference>
<evidence type="ECO:0000256" key="13">
    <source>
        <dbReference type="RuleBase" id="RU367039"/>
    </source>
</evidence>